<protein>
    <recommendedName>
        <fullName evidence="5">Tyr recombinase domain-containing protein</fullName>
    </recommendedName>
</protein>
<dbReference type="EMBL" id="JABFTP020000185">
    <property type="protein sequence ID" value="KAL3287147.1"/>
    <property type="molecule type" value="Genomic_DNA"/>
</dbReference>
<accession>A0ABD2P8U2</accession>
<dbReference type="InterPro" id="IPR011010">
    <property type="entry name" value="DNA_brk_join_enz"/>
</dbReference>
<dbReference type="GO" id="GO:0006310">
    <property type="term" value="P:DNA recombination"/>
    <property type="evidence" value="ECO:0007669"/>
    <property type="project" value="UniProtKB-KW"/>
</dbReference>
<gene>
    <name evidence="3" type="ORF">HHI36_001626</name>
</gene>
<evidence type="ECO:0000313" key="3">
    <source>
        <dbReference type="EMBL" id="KAL3287147.1"/>
    </source>
</evidence>
<comment type="caution">
    <text evidence="3">The sequence shown here is derived from an EMBL/GenBank/DDBJ whole genome shotgun (WGS) entry which is preliminary data.</text>
</comment>
<name>A0ABD2P8U2_9CUCU</name>
<keyword evidence="4" id="KW-1185">Reference proteome</keyword>
<dbReference type="PANTHER" id="PTHR33480:SF1">
    <property type="entry name" value="TYR RECOMBINASE DOMAIN-CONTAINING PROTEIN"/>
    <property type="match status" value="1"/>
</dbReference>
<dbReference type="SUPFAM" id="SSF56349">
    <property type="entry name" value="DNA breaking-rejoining enzymes"/>
    <property type="match status" value="1"/>
</dbReference>
<feature type="non-terminal residue" evidence="3">
    <location>
        <position position="211"/>
    </location>
</feature>
<dbReference type="InterPro" id="IPR013762">
    <property type="entry name" value="Integrase-like_cat_sf"/>
</dbReference>
<evidence type="ECO:0008006" key="5">
    <source>
        <dbReference type="Google" id="ProtNLM"/>
    </source>
</evidence>
<dbReference type="Proteomes" id="UP001516400">
    <property type="component" value="Unassembled WGS sequence"/>
</dbReference>
<dbReference type="PANTHER" id="PTHR33480">
    <property type="entry name" value="SET DOMAIN-CONTAINING PROTEIN-RELATED"/>
    <property type="match status" value="1"/>
</dbReference>
<reference evidence="3 4" key="1">
    <citation type="journal article" date="2021" name="BMC Biol.">
        <title>Horizontally acquired antibacterial genes associated with adaptive radiation of ladybird beetles.</title>
        <authorList>
            <person name="Li H.S."/>
            <person name="Tang X.F."/>
            <person name="Huang Y.H."/>
            <person name="Xu Z.Y."/>
            <person name="Chen M.L."/>
            <person name="Du X.Y."/>
            <person name="Qiu B.Y."/>
            <person name="Chen P.T."/>
            <person name="Zhang W."/>
            <person name="Slipinski A."/>
            <person name="Escalona H.E."/>
            <person name="Waterhouse R.M."/>
            <person name="Zwick A."/>
            <person name="Pang H."/>
        </authorList>
    </citation>
    <scope>NUCLEOTIDE SEQUENCE [LARGE SCALE GENOMIC DNA]</scope>
    <source>
        <strain evidence="3">SYSU2018</strain>
    </source>
</reference>
<evidence type="ECO:0000256" key="2">
    <source>
        <dbReference type="SAM" id="MobiDB-lite"/>
    </source>
</evidence>
<keyword evidence="1" id="KW-0233">DNA recombination</keyword>
<dbReference type="Gene3D" id="1.10.443.10">
    <property type="entry name" value="Intergrase catalytic core"/>
    <property type="match status" value="1"/>
</dbReference>
<evidence type="ECO:0000256" key="1">
    <source>
        <dbReference type="ARBA" id="ARBA00023172"/>
    </source>
</evidence>
<feature type="region of interest" description="Disordered" evidence="2">
    <location>
        <begin position="189"/>
        <end position="211"/>
    </location>
</feature>
<organism evidence="3 4">
    <name type="scientific">Cryptolaemus montrouzieri</name>
    <dbReference type="NCBI Taxonomy" id="559131"/>
    <lineage>
        <taxon>Eukaryota</taxon>
        <taxon>Metazoa</taxon>
        <taxon>Ecdysozoa</taxon>
        <taxon>Arthropoda</taxon>
        <taxon>Hexapoda</taxon>
        <taxon>Insecta</taxon>
        <taxon>Pterygota</taxon>
        <taxon>Neoptera</taxon>
        <taxon>Endopterygota</taxon>
        <taxon>Coleoptera</taxon>
        <taxon>Polyphaga</taxon>
        <taxon>Cucujiformia</taxon>
        <taxon>Coccinelloidea</taxon>
        <taxon>Coccinellidae</taxon>
        <taxon>Scymninae</taxon>
        <taxon>Scymnini</taxon>
        <taxon>Cryptolaemus</taxon>
    </lineage>
</organism>
<sequence>MIGRGWPVLVSLLVFNRRRPGDIARVKIEDSLNCEYVNLNKKQNQYIRFSIQGKIAIGVPVMVHLTKLPSLKLVLKYRKKAGVSRLNPYLFVIPGRDHFVHLEADRLLKIYSKACNHNSLSCTELRKHLATNCAQWDLQDVQIKDIADYMGHHERIHMEHYRIPSATRDITRISNILEKAQGESNAYKELNEDGLNSEPHEANEVTSGENV</sequence>
<dbReference type="AlphaFoldDB" id="A0ABD2P8U2"/>
<evidence type="ECO:0000313" key="4">
    <source>
        <dbReference type="Proteomes" id="UP001516400"/>
    </source>
</evidence>
<proteinExistence type="predicted"/>